<dbReference type="EMBL" id="KE747844">
    <property type="protein sequence ID" value="RMZ74357.1"/>
    <property type="molecule type" value="Genomic_DNA"/>
</dbReference>
<keyword evidence="6" id="KW-1185">Reference proteome</keyword>
<evidence type="ECO:0000313" key="5">
    <source>
        <dbReference type="EMBL" id="RMZ74357.1"/>
    </source>
</evidence>
<feature type="active site" description="Proton donor" evidence="3">
    <location>
        <position position="300"/>
    </location>
</feature>
<dbReference type="Proteomes" id="UP000265663">
    <property type="component" value="Unassembled WGS sequence"/>
</dbReference>
<accession>A0A3M7MIT2</accession>
<dbReference type="AlphaFoldDB" id="A0A3M7MIT2"/>
<protein>
    <submittedName>
        <fullName evidence="5">Multiple inositol polyphosphate phosphatase</fullName>
    </submittedName>
</protein>
<evidence type="ECO:0000256" key="3">
    <source>
        <dbReference type="PIRSR" id="PIRSR000894-1"/>
    </source>
</evidence>
<keyword evidence="2" id="KW-0325">Glycoprotein</keyword>
<evidence type="ECO:0000313" key="6">
    <source>
        <dbReference type="Proteomes" id="UP000265663"/>
    </source>
</evidence>
<dbReference type="InterPro" id="IPR016274">
    <property type="entry name" value="Histidine_acid_Pase_euk"/>
</dbReference>
<organism evidence="5 6">
    <name type="scientific">Pyrenophora seminiperda CCB06</name>
    <dbReference type="NCBI Taxonomy" id="1302712"/>
    <lineage>
        <taxon>Eukaryota</taxon>
        <taxon>Fungi</taxon>
        <taxon>Dikarya</taxon>
        <taxon>Ascomycota</taxon>
        <taxon>Pezizomycotina</taxon>
        <taxon>Dothideomycetes</taxon>
        <taxon>Pleosporomycetidae</taxon>
        <taxon>Pleosporales</taxon>
        <taxon>Pleosporineae</taxon>
        <taxon>Pleosporaceae</taxon>
        <taxon>Pyrenophora</taxon>
    </lineage>
</organism>
<dbReference type="PIRSF" id="PIRSF000894">
    <property type="entry name" value="Acid_phosphatase"/>
    <property type="match status" value="1"/>
</dbReference>
<dbReference type="OrthoDB" id="6509975at2759"/>
<dbReference type="Pfam" id="PF00328">
    <property type="entry name" value="His_Phos_2"/>
    <property type="match status" value="1"/>
</dbReference>
<sequence>MSRHAERYPTRRAGEAQRAVVQRMKDSGITFTGNLAFFNGWEIFWSSDHADLEQLTSTGPFAGTLGSFTTGVRLRTRYQHLLNQAISTHPTVPTTFWASESNRVIETAKHFAAGFFGIEYNATHKATLEVISEHASLGADTLTPGRTCLANKKDGQNGQRKGYRIAAEYRALYMPTIRDRLLNQTGMLFSDTELWAMQEMCGFEITVRGRSDWCNIFTKDEFLSFEYARDILHYYRAGPGQKYGVSMGWLWLNATTNLLLKGPEAGPLYFSLSVHRPLYRRKIRHFPNKRRLTKKNSVHDGDIAPMMAALDIINDPHLPISHIPHDRKWRKSQVSPMGGRIIFELLSCDDKRKYVRLNINDGITAVPDCNSGPGKSCPLADFAARTKRKGEEAQDFKKLCGLGESAAERITFLHQKYGVEE</sequence>
<dbReference type="GO" id="GO:0003993">
    <property type="term" value="F:acid phosphatase activity"/>
    <property type="evidence" value="ECO:0007669"/>
    <property type="project" value="TreeGrafter"/>
</dbReference>
<evidence type="ECO:0000256" key="2">
    <source>
        <dbReference type="ARBA" id="ARBA00023180"/>
    </source>
</evidence>
<keyword evidence="4" id="KW-1015">Disulfide bond</keyword>
<reference evidence="5 6" key="1">
    <citation type="journal article" date="2014" name="PLoS ONE">
        <title>De novo Genome Assembly of the Fungal Plant Pathogen Pyrenophora semeniperda.</title>
        <authorList>
            <person name="Soliai M.M."/>
            <person name="Meyer S.E."/>
            <person name="Udall J.A."/>
            <person name="Elzinga D.E."/>
            <person name="Hermansen R.A."/>
            <person name="Bodily P.M."/>
            <person name="Hart A.A."/>
            <person name="Coleman C.E."/>
        </authorList>
    </citation>
    <scope>NUCLEOTIDE SEQUENCE [LARGE SCALE GENOMIC DNA]</scope>
    <source>
        <strain evidence="5 6">CCB06</strain>
        <tissue evidence="5">Mycelium</tissue>
    </source>
</reference>
<proteinExistence type="predicted"/>
<dbReference type="InterPro" id="IPR029033">
    <property type="entry name" value="His_PPase_superfam"/>
</dbReference>
<feature type="active site" description="Nucleophile" evidence="3">
    <location>
        <position position="4"/>
    </location>
</feature>
<feature type="disulfide bond" evidence="4">
    <location>
        <begin position="201"/>
        <end position="214"/>
    </location>
</feature>
<keyword evidence="1" id="KW-0378">Hydrolase</keyword>
<dbReference type="Gene3D" id="3.40.50.1240">
    <property type="entry name" value="Phosphoglycerate mutase-like"/>
    <property type="match status" value="1"/>
</dbReference>
<evidence type="ECO:0000256" key="4">
    <source>
        <dbReference type="PIRSR" id="PIRSR000894-2"/>
    </source>
</evidence>
<feature type="disulfide bond" evidence="4">
    <location>
        <begin position="369"/>
        <end position="377"/>
    </location>
</feature>
<dbReference type="GO" id="GO:0009277">
    <property type="term" value="C:fungal-type cell wall"/>
    <property type="evidence" value="ECO:0007669"/>
    <property type="project" value="TreeGrafter"/>
</dbReference>
<dbReference type="InterPro" id="IPR000560">
    <property type="entry name" value="His_Pase_clade-2"/>
</dbReference>
<dbReference type="PANTHER" id="PTHR20963:SF18">
    <property type="entry name" value="ACID PHOSPHATASE PHO11-RELATED"/>
    <property type="match status" value="1"/>
</dbReference>
<name>A0A3M7MIT2_9PLEO</name>
<dbReference type="SUPFAM" id="SSF53254">
    <property type="entry name" value="Phosphoglycerate mutase-like"/>
    <property type="match status" value="1"/>
</dbReference>
<gene>
    <name evidence="5" type="ORF">GMOD_00003382</name>
</gene>
<evidence type="ECO:0000256" key="1">
    <source>
        <dbReference type="ARBA" id="ARBA00022801"/>
    </source>
</evidence>
<dbReference type="CDD" id="cd07061">
    <property type="entry name" value="HP_HAP_like"/>
    <property type="match status" value="1"/>
</dbReference>
<dbReference type="PANTHER" id="PTHR20963">
    <property type="entry name" value="MULTIPLE INOSITOL POLYPHOSPHATE PHOSPHATASE-RELATED"/>
    <property type="match status" value="1"/>
</dbReference>